<dbReference type="RefSeq" id="WP_209557508.1">
    <property type="nucleotide sequence ID" value="NZ_JAEDXU010000005.1"/>
</dbReference>
<evidence type="ECO:0000313" key="1">
    <source>
        <dbReference type="EMBL" id="MBP1046705.1"/>
    </source>
</evidence>
<dbReference type="EMBL" id="JAEDXU010000005">
    <property type="protein sequence ID" value="MBP1046705.1"/>
    <property type="molecule type" value="Genomic_DNA"/>
</dbReference>
<comment type="caution">
    <text evidence="1">The sequence shown here is derived from an EMBL/GenBank/DDBJ whole genome shotgun (WGS) entry which is preliminary data.</text>
</comment>
<keyword evidence="2" id="KW-1185">Reference proteome</keyword>
<organism evidence="1 2">
    <name type="scientific">Enterococcus larvae</name>
    <dbReference type="NCBI Taxonomy" id="2794352"/>
    <lineage>
        <taxon>Bacteria</taxon>
        <taxon>Bacillati</taxon>
        <taxon>Bacillota</taxon>
        <taxon>Bacilli</taxon>
        <taxon>Lactobacillales</taxon>
        <taxon>Enterococcaceae</taxon>
        <taxon>Enterococcus</taxon>
    </lineage>
</organism>
<sequence>MFDYTDTVLSVMQRVEVYNEIFATISKEIQQEGYKLTADRKKRDTYIFCRNNINRLFVEDSNFRKVLNPYDEKAATLLLCKGLDEYKQGVYLWLDAMDENCEIVDVDKYSLGQSGIRSSFELINQACKEACGGIESAHSVHKM</sequence>
<proteinExistence type="predicted"/>
<dbReference type="Proteomes" id="UP000673375">
    <property type="component" value="Unassembled WGS sequence"/>
</dbReference>
<gene>
    <name evidence="1" type="ORF">I6N96_10555</name>
</gene>
<reference evidence="1 2" key="1">
    <citation type="submission" date="2020-12" db="EMBL/GenBank/DDBJ databases">
        <title>Vagococcus allomyrinae sp. nov. and Enterococcus lavae sp. nov., isolated from the larvae of Allomyrina dichotoma.</title>
        <authorList>
            <person name="Lee S.D."/>
        </authorList>
    </citation>
    <scope>NUCLEOTIDE SEQUENCE [LARGE SCALE GENOMIC DNA]</scope>
    <source>
        <strain evidence="1 2">BWM-S5</strain>
    </source>
</reference>
<accession>A0ABS4CKZ6</accession>
<evidence type="ECO:0000313" key="2">
    <source>
        <dbReference type="Proteomes" id="UP000673375"/>
    </source>
</evidence>
<protein>
    <submittedName>
        <fullName evidence="1">Uncharacterized protein</fullName>
    </submittedName>
</protein>
<name>A0ABS4CKZ6_9ENTE</name>